<dbReference type="OrthoDB" id="9789468at2"/>
<evidence type="ECO:0000256" key="2">
    <source>
        <dbReference type="ARBA" id="ARBA00022448"/>
    </source>
</evidence>
<evidence type="ECO:0000256" key="5">
    <source>
        <dbReference type="ARBA" id="ARBA00022723"/>
    </source>
</evidence>
<dbReference type="InterPro" id="IPR017938">
    <property type="entry name" value="Riboflavin_synthase-like_b-brl"/>
</dbReference>
<organism evidence="15 16">
    <name type="scientific">Alkaliphilus pronyensis</name>
    <dbReference type="NCBI Taxonomy" id="1482732"/>
    <lineage>
        <taxon>Bacteria</taxon>
        <taxon>Bacillati</taxon>
        <taxon>Bacillota</taxon>
        <taxon>Clostridia</taxon>
        <taxon>Peptostreptococcales</taxon>
        <taxon>Natronincolaceae</taxon>
        <taxon>Alkaliphilus</taxon>
    </lineage>
</organism>
<evidence type="ECO:0000256" key="4">
    <source>
        <dbReference type="ARBA" id="ARBA00022714"/>
    </source>
</evidence>
<feature type="binding site" evidence="11 13">
    <location>
        <position position="216"/>
    </location>
    <ligand>
        <name>[2Fe-2S] cluster</name>
        <dbReference type="ChEBI" id="CHEBI:190135"/>
    </ligand>
</feature>
<keyword evidence="2 11" id="KW-0813">Transport</keyword>
<dbReference type="InterPro" id="IPR012165">
    <property type="entry name" value="Cyt_c3_hydrogenase_gsu"/>
</dbReference>
<evidence type="ECO:0000313" key="15">
    <source>
        <dbReference type="EMBL" id="KAB3534122.1"/>
    </source>
</evidence>
<dbReference type="InterPro" id="IPR017927">
    <property type="entry name" value="FAD-bd_FR_type"/>
</dbReference>
<dbReference type="InterPro" id="IPR037117">
    <property type="entry name" value="Dihydroorotate_DH_ele_sf"/>
</dbReference>
<dbReference type="PROSITE" id="PS51384">
    <property type="entry name" value="FAD_FR"/>
    <property type="match status" value="1"/>
</dbReference>
<feature type="binding site" evidence="11 13">
    <location>
        <position position="240"/>
    </location>
    <ligand>
        <name>[2Fe-2S] cluster</name>
        <dbReference type="ChEBI" id="CHEBI:190135"/>
    </ligand>
</feature>
<feature type="binding site" evidence="11 13">
    <location>
        <position position="224"/>
    </location>
    <ligand>
        <name>[2Fe-2S] cluster</name>
        <dbReference type="ChEBI" id="CHEBI:190135"/>
    </ligand>
</feature>
<dbReference type="Gene3D" id="3.40.50.80">
    <property type="entry name" value="Nucleotide-binding domain of ferredoxin-NADP reductase (FNR) module"/>
    <property type="match status" value="1"/>
</dbReference>
<dbReference type="GO" id="GO:0050660">
    <property type="term" value="F:flavin adenine dinucleotide binding"/>
    <property type="evidence" value="ECO:0007669"/>
    <property type="project" value="InterPro"/>
</dbReference>
<keyword evidence="8 11" id="KW-0249">Electron transport</keyword>
<dbReference type="HAMAP" id="MF_01211">
    <property type="entry name" value="DHODB_Fe_S_bind"/>
    <property type="match status" value="1"/>
</dbReference>
<dbReference type="GO" id="GO:0046872">
    <property type="term" value="F:metal ion binding"/>
    <property type="evidence" value="ECO:0007669"/>
    <property type="project" value="UniProtKB-KW"/>
</dbReference>
<reference evidence="15 16" key="1">
    <citation type="submission" date="2019-10" db="EMBL/GenBank/DDBJ databases">
        <title>Alkaliphilus serpentinus sp. nov. and Alkaliphilus pronyensis sp. nov., two novel anaerobic alkaliphilic species isolated from the serpentinized-hosted hydrothermal field of the Prony Bay (New Caledonia).</title>
        <authorList>
            <person name="Postec A."/>
        </authorList>
    </citation>
    <scope>NUCLEOTIDE SEQUENCE [LARGE SCALE GENOMIC DNA]</scope>
    <source>
        <strain evidence="15 16">LacV</strain>
    </source>
</reference>
<comment type="caution">
    <text evidence="15">The sequence shown here is derived from an EMBL/GenBank/DDBJ whole genome shotgun (WGS) entry which is preliminary data.</text>
</comment>
<keyword evidence="6 11" id="KW-0274">FAD</keyword>
<evidence type="ECO:0000256" key="1">
    <source>
        <dbReference type="ARBA" id="ARBA00006422"/>
    </source>
</evidence>
<dbReference type="GO" id="GO:0044205">
    <property type="term" value="P:'de novo' UMP biosynthetic process"/>
    <property type="evidence" value="ECO:0007669"/>
    <property type="project" value="UniProtKB-UniRule"/>
</dbReference>
<dbReference type="SUPFAM" id="SSF63380">
    <property type="entry name" value="Riboflavin synthase domain-like"/>
    <property type="match status" value="1"/>
</dbReference>
<comment type="function">
    <text evidence="11">Responsible for channeling the electrons from the oxidation of dihydroorotate from the FMN redox center in the PyrD type B subunit to the ultimate electron acceptor NAD(+).</text>
</comment>
<evidence type="ECO:0000256" key="6">
    <source>
        <dbReference type="ARBA" id="ARBA00022827"/>
    </source>
</evidence>
<evidence type="ECO:0000256" key="13">
    <source>
        <dbReference type="PIRSR" id="PIRSR006816-2"/>
    </source>
</evidence>
<gene>
    <name evidence="11" type="primary">pyrK</name>
    <name evidence="15" type="ORF">F8154_09295</name>
</gene>
<dbReference type="Pfam" id="PF10418">
    <property type="entry name" value="DHODB_Fe-S_bind"/>
    <property type="match status" value="1"/>
</dbReference>
<dbReference type="Gene3D" id="2.40.30.10">
    <property type="entry name" value="Translation factors"/>
    <property type="match status" value="1"/>
</dbReference>
<dbReference type="InterPro" id="IPR023455">
    <property type="entry name" value="Dihydroorotate_DHASE_ETsu"/>
</dbReference>
<protein>
    <recommendedName>
        <fullName evidence="11">Dihydroorotate dehydrogenase B (NAD(+)), electron transfer subunit</fullName>
    </recommendedName>
    <alternativeName>
        <fullName evidence="11">Dihydroorotate oxidase B, electron transfer subunit</fullName>
    </alternativeName>
</protein>
<dbReference type="EMBL" id="WBZC01000031">
    <property type="protein sequence ID" value="KAB3534122.1"/>
    <property type="molecule type" value="Genomic_DNA"/>
</dbReference>
<dbReference type="Proteomes" id="UP000432715">
    <property type="component" value="Unassembled WGS sequence"/>
</dbReference>
<evidence type="ECO:0000256" key="3">
    <source>
        <dbReference type="ARBA" id="ARBA00022630"/>
    </source>
</evidence>
<dbReference type="SUPFAM" id="SSF52343">
    <property type="entry name" value="Ferredoxin reductase-like, C-terminal NADP-linked domain"/>
    <property type="match status" value="1"/>
</dbReference>
<evidence type="ECO:0000259" key="14">
    <source>
        <dbReference type="PROSITE" id="PS51384"/>
    </source>
</evidence>
<feature type="domain" description="FAD-binding FR-type" evidence="14">
    <location>
        <begin position="2"/>
        <end position="101"/>
    </location>
</feature>
<evidence type="ECO:0000256" key="7">
    <source>
        <dbReference type="ARBA" id="ARBA00022975"/>
    </source>
</evidence>
<keyword evidence="4 11" id="KW-0001">2Fe-2S</keyword>
<dbReference type="InterPro" id="IPR008333">
    <property type="entry name" value="Cbr1-like_FAD-bd_dom"/>
</dbReference>
<dbReference type="Gene3D" id="2.10.240.10">
    <property type="entry name" value="Dihydroorotate dehydrogenase, electron transfer subunit"/>
    <property type="match status" value="1"/>
</dbReference>
<dbReference type="PIRSF" id="PIRSF006816">
    <property type="entry name" value="Cyc3_hyd_g"/>
    <property type="match status" value="1"/>
</dbReference>
<name>A0A6I0F476_9FIRM</name>
<dbReference type="InterPro" id="IPR039261">
    <property type="entry name" value="FNR_nucleotide-bd"/>
</dbReference>
<evidence type="ECO:0000313" key="16">
    <source>
        <dbReference type="Proteomes" id="UP000432715"/>
    </source>
</evidence>
<feature type="binding site" evidence="11 12">
    <location>
        <begin position="76"/>
        <end position="77"/>
    </location>
    <ligand>
        <name>FAD</name>
        <dbReference type="ChEBI" id="CHEBI:57692"/>
    </ligand>
</feature>
<dbReference type="PANTHER" id="PTHR43513:SF3">
    <property type="entry name" value="DIHYDROOROTATE DEHYDROGENASE B (NAD(+)), ELECTRON TRANSFER SUBUNIT-RELATED"/>
    <property type="match status" value="1"/>
</dbReference>
<dbReference type="GO" id="GO:0051537">
    <property type="term" value="F:2 iron, 2 sulfur cluster binding"/>
    <property type="evidence" value="ECO:0007669"/>
    <property type="project" value="UniProtKB-KW"/>
</dbReference>
<evidence type="ECO:0000256" key="9">
    <source>
        <dbReference type="ARBA" id="ARBA00023004"/>
    </source>
</evidence>
<dbReference type="NCBIfam" id="NF000798">
    <property type="entry name" value="PRK00054.1-3"/>
    <property type="match status" value="1"/>
</dbReference>
<keyword evidence="9 11" id="KW-0408">Iron</keyword>
<comment type="pathway">
    <text evidence="11">Pyrimidine metabolism; UMP biosynthesis via de novo pathway; orotate from (S)-dihydroorotate (NAD(+) route): step 1/1.</text>
</comment>
<sequence>MKKKLTAIIKKNQQIAHGMFEMLLSVGEIAALASPGQFINLYSNRKDLLLPRPISICEIDKEKGFIKLVYAVVGKGTSDISKMHVGDIIEVMGPLGNGFTISKEIKGHIIIGGGIGVPPLLELAKGLTGEMSVYLGFRCEPILVEEFKKYTDKVYIATEDGGWGIKGNVIGLLKSNHPKGEMIYSCGPKPMLKAVASWAEDNDIKAQLSLEERMACGIGACLVCTCKAKDNNDWQYKRVCKDGPVFLREEVIWNE</sequence>
<dbReference type="Pfam" id="PF00970">
    <property type="entry name" value="FAD_binding_6"/>
    <property type="match status" value="1"/>
</dbReference>
<dbReference type="RefSeq" id="WP_151861343.1">
    <property type="nucleotide sequence ID" value="NZ_WBZC01000031.1"/>
</dbReference>
<comment type="subunit">
    <text evidence="11">Heterotetramer of 2 PyrK and 2 PyrD type B subunits.</text>
</comment>
<dbReference type="AlphaFoldDB" id="A0A6I0F476"/>
<proteinExistence type="inferred from homology"/>
<comment type="caution">
    <text evidence="11">Lacks conserved residue(s) required for the propagation of feature annotation.</text>
</comment>
<accession>A0A6I0F476</accession>
<keyword evidence="16" id="KW-1185">Reference proteome</keyword>
<comment type="cofactor">
    <cofactor evidence="11">
        <name>[2Fe-2S] cluster</name>
        <dbReference type="ChEBI" id="CHEBI:190135"/>
    </cofactor>
    <text evidence="11">Binds 1 [2Fe-2S] cluster per subunit.</text>
</comment>
<evidence type="ECO:0000256" key="8">
    <source>
        <dbReference type="ARBA" id="ARBA00022982"/>
    </source>
</evidence>
<keyword evidence="3 11" id="KW-0285">Flavoprotein</keyword>
<dbReference type="UniPathway" id="UPA00070">
    <property type="reaction ID" value="UER00945"/>
</dbReference>
<comment type="cofactor">
    <cofactor evidence="13">
        <name>[2Fe-2S] cluster</name>
        <dbReference type="ChEBI" id="CHEBI:190135"/>
    </cofactor>
    <text evidence="13">Binds 1 [2Fe-2S] cluster per subunit.</text>
</comment>
<evidence type="ECO:0000256" key="10">
    <source>
        <dbReference type="ARBA" id="ARBA00023014"/>
    </source>
</evidence>
<dbReference type="GO" id="GO:0016491">
    <property type="term" value="F:oxidoreductase activity"/>
    <property type="evidence" value="ECO:0007669"/>
    <property type="project" value="InterPro"/>
</dbReference>
<dbReference type="InterPro" id="IPR019480">
    <property type="entry name" value="Dihydroorotate_DH_Fe-S-bd"/>
</dbReference>
<evidence type="ECO:0000256" key="12">
    <source>
        <dbReference type="PIRSR" id="PIRSR006816-1"/>
    </source>
</evidence>
<dbReference type="GO" id="GO:0009055">
    <property type="term" value="F:electron transfer activity"/>
    <property type="evidence" value="ECO:0007669"/>
    <property type="project" value="UniProtKB-UniRule"/>
</dbReference>
<dbReference type="PANTHER" id="PTHR43513">
    <property type="entry name" value="DIHYDROOROTATE DEHYDROGENASE B (NAD(+)), ELECTRON TRANSFER SUBUNIT"/>
    <property type="match status" value="1"/>
</dbReference>
<dbReference type="InterPro" id="IPR050353">
    <property type="entry name" value="PyrK_electron_transfer"/>
</dbReference>
<feature type="binding site" evidence="11 12">
    <location>
        <begin position="52"/>
        <end position="55"/>
    </location>
    <ligand>
        <name>FAD</name>
        <dbReference type="ChEBI" id="CHEBI:57692"/>
    </ligand>
</feature>
<keyword evidence="5 11" id="KW-0479">Metal-binding</keyword>
<dbReference type="CDD" id="cd06218">
    <property type="entry name" value="DHOD_e_trans"/>
    <property type="match status" value="1"/>
</dbReference>
<comment type="cofactor">
    <cofactor evidence="11 12">
        <name>FAD</name>
        <dbReference type="ChEBI" id="CHEBI:57692"/>
    </cofactor>
    <text evidence="11 12">Binds 1 FAD per subunit.</text>
</comment>
<feature type="binding site" evidence="11 13">
    <location>
        <position position="221"/>
    </location>
    <ligand>
        <name>[2Fe-2S] cluster</name>
        <dbReference type="ChEBI" id="CHEBI:190135"/>
    </ligand>
</feature>
<comment type="similarity">
    <text evidence="1 11">Belongs to the PyrK family.</text>
</comment>
<keyword evidence="7 11" id="KW-0665">Pyrimidine biosynthesis</keyword>
<evidence type="ECO:0000256" key="11">
    <source>
        <dbReference type="HAMAP-Rule" id="MF_01211"/>
    </source>
</evidence>
<keyword evidence="10 11" id="KW-0411">Iron-sulfur</keyword>